<dbReference type="KEGG" id="mag:amb2348"/>
<keyword evidence="9" id="KW-0375">Hydrogen ion transport</keyword>
<evidence type="ECO:0000256" key="2">
    <source>
        <dbReference type="ARBA" id="ARBA00022448"/>
    </source>
</evidence>
<keyword evidence="11" id="KW-1185">Reference proteome</keyword>
<feature type="transmembrane region" description="Helical" evidence="9">
    <location>
        <begin position="552"/>
        <end position="569"/>
    </location>
</feature>
<keyword evidence="6 9" id="KW-1133">Transmembrane helix</keyword>
<dbReference type="Proteomes" id="UP000007058">
    <property type="component" value="Chromosome"/>
</dbReference>
<feature type="transmembrane region" description="Helical" evidence="9">
    <location>
        <begin position="278"/>
        <end position="297"/>
    </location>
</feature>
<evidence type="ECO:0000313" key="11">
    <source>
        <dbReference type="Proteomes" id="UP000007058"/>
    </source>
</evidence>
<feature type="site" description="Determinant of potassium independence" evidence="9">
    <location>
        <position position="510"/>
    </location>
</feature>
<feature type="transmembrane region" description="Helical" evidence="9">
    <location>
        <begin position="47"/>
        <end position="67"/>
    </location>
</feature>
<comment type="cofactor">
    <cofactor evidence="9">
        <name>Mg(2+)</name>
        <dbReference type="ChEBI" id="CHEBI:18420"/>
    </cofactor>
</comment>
<keyword evidence="2 9" id="KW-0813">Transport</keyword>
<dbReference type="NCBIfam" id="NF001953">
    <property type="entry name" value="PRK00733.2-1"/>
    <property type="match status" value="1"/>
</dbReference>
<comment type="caution">
    <text evidence="9">Lacks conserved residue(s) required for the propagation of feature annotation.</text>
</comment>
<comment type="similarity">
    <text evidence="9">Belongs to the H(+)-translocating pyrophosphatase (TC 3.A.10) family. K(+)-insensitive subfamily.</text>
</comment>
<evidence type="ECO:0000256" key="8">
    <source>
        <dbReference type="ARBA" id="ARBA00023136"/>
    </source>
</evidence>
<protein>
    <recommendedName>
        <fullName evidence="9">K(+)-insensitive pyrophosphate-energized proton pump</fullName>
        <ecNumber evidence="9">7.1.3.1</ecNumber>
    </recommendedName>
    <alternativeName>
        <fullName evidence="9">Membrane-bound proton-translocating pyrophosphatase</fullName>
    </alternativeName>
    <alternativeName>
        <fullName evidence="9">Pyrophosphate-energized inorganic pyrophosphatase</fullName>
        <shortName evidence="9">H(+)-PPase</shortName>
    </alternativeName>
</protein>
<keyword evidence="9" id="KW-0997">Cell inner membrane</keyword>
<feature type="transmembrane region" description="Helical" evidence="9">
    <location>
        <begin position="421"/>
        <end position="445"/>
    </location>
</feature>
<dbReference type="EMBL" id="AP007255">
    <property type="protein sequence ID" value="BAE51152.1"/>
    <property type="molecule type" value="Genomic_DNA"/>
</dbReference>
<feature type="transmembrane region" description="Helical" evidence="9">
    <location>
        <begin position="648"/>
        <end position="668"/>
    </location>
</feature>
<comment type="subcellular location">
    <subcellularLocation>
        <location evidence="9">Cell inner membrane</location>
        <topology evidence="9">Multi-pass membrane protein</topology>
    </subcellularLocation>
    <subcellularLocation>
        <location evidence="1">Endomembrane system</location>
        <topology evidence="1">Multi-pass membrane protein</topology>
    </subcellularLocation>
</comment>
<dbReference type="HOGENOM" id="CLU_008743_3_1_5"/>
<proteinExistence type="inferred from homology"/>
<dbReference type="InterPro" id="IPR004131">
    <property type="entry name" value="PPase-energised_H-pump"/>
</dbReference>
<accession>Q2W4S3</accession>
<dbReference type="AlphaFoldDB" id="Q2W4S3"/>
<evidence type="ECO:0000256" key="7">
    <source>
        <dbReference type="ARBA" id="ARBA00023065"/>
    </source>
</evidence>
<dbReference type="GO" id="GO:0000287">
    <property type="term" value="F:magnesium ion binding"/>
    <property type="evidence" value="ECO:0007669"/>
    <property type="project" value="UniProtKB-UniRule"/>
</dbReference>
<dbReference type="GO" id="GO:0012505">
    <property type="term" value="C:endomembrane system"/>
    <property type="evidence" value="ECO:0007669"/>
    <property type="project" value="UniProtKB-SubCell"/>
</dbReference>
<dbReference type="GO" id="GO:0004427">
    <property type="term" value="F:inorganic diphosphate phosphatase activity"/>
    <property type="evidence" value="ECO:0007669"/>
    <property type="project" value="UniProtKB-UniRule"/>
</dbReference>
<evidence type="ECO:0000256" key="9">
    <source>
        <dbReference type="HAMAP-Rule" id="MF_01129"/>
    </source>
</evidence>
<evidence type="ECO:0000256" key="5">
    <source>
        <dbReference type="ARBA" id="ARBA00022967"/>
    </source>
</evidence>
<organism evidence="10 11">
    <name type="scientific">Paramagnetospirillum magneticum (strain ATCC 700264 / AMB-1)</name>
    <name type="common">Magnetospirillum magneticum</name>
    <dbReference type="NCBI Taxonomy" id="342108"/>
    <lineage>
        <taxon>Bacteria</taxon>
        <taxon>Pseudomonadati</taxon>
        <taxon>Pseudomonadota</taxon>
        <taxon>Alphaproteobacteria</taxon>
        <taxon>Rhodospirillales</taxon>
        <taxon>Magnetospirillaceae</taxon>
        <taxon>Paramagnetospirillum</taxon>
    </lineage>
</organism>
<dbReference type="EC" id="7.1.3.1" evidence="9"/>
<evidence type="ECO:0000313" key="10">
    <source>
        <dbReference type="EMBL" id="BAE51152.1"/>
    </source>
</evidence>
<evidence type="ECO:0000256" key="1">
    <source>
        <dbReference type="ARBA" id="ARBA00004127"/>
    </source>
</evidence>
<dbReference type="PANTHER" id="PTHR31998">
    <property type="entry name" value="K(+)-INSENSITIVE PYROPHOSPHATE-ENERGIZED PROTON PUMP"/>
    <property type="match status" value="1"/>
</dbReference>
<keyword evidence="5 9" id="KW-1278">Translocase</keyword>
<feature type="transmembrane region" description="Helical" evidence="9">
    <location>
        <begin position="515"/>
        <end position="532"/>
    </location>
</feature>
<keyword evidence="3 9" id="KW-0812">Transmembrane</keyword>
<feature type="transmembrane region" description="Helical" evidence="9">
    <location>
        <begin position="335"/>
        <end position="358"/>
    </location>
</feature>
<feature type="transmembrane region" description="Helical" evidence="9">
    <location>
        <begin position="721"/>
        <end position="738"/>
    </location>
</feature>
<dbReference type="GO" id="GO:0005886">
    <property type="term" value="C:plasma membrane"/>
    <property type="evidence" value="ECO:0007669"/>
    <property type="project" value="UniProtKB-SubCell"/>
</dbReference>
<dbReference type="GO" id="GO:0009678">
    <property type="term" value="F:diphosphate hydrolysis-driven proton transmembrane transporter activity"/>
    <property type="evidence" value="ECO:0007669"/>
    <property type="project" value="UniProtKB-UniRule"/>
</dbReference>
<reference evidence="10 11" key="1">
    <citation type="journal article" date="2005" name="DNA Res.">
        <title>Complete genome sequence of the facultative anaerobic magnetotactic bacterium Magnetospirillum sp. strain AMB-1.</title>
        <authorList>
            <person name="Matsunaga T."/>
            <person name="Okamura Y."/>
            <person name="Fukuda Y."/>
            <person name="Wahyudi A.T."/>
            <person name="Murase Y."/>
            <person name="Takeyama H."/>
        </authorList>
    </citation>
    <scope>NUCLEOTIDE SEQUENCE [LARGE SCALE GENOMIC DNA]</scope>
    <source>
        <strain evidence="11">ATCC 700264 / AMB-1</strain>
    </source>
</reference>
<feature type="transmembrane region" description="Helical" evidence="9">
    <location>
        <begin position="125"/>
        <end position="144"/>
    </location>
</feature>
<dbReference type="Pfam" id="PF03030">
    <property type="entry name" value="H_PPase"/>
    <property type="match status" value="1"/>
</dbReference>
<feature type="transmembrane region" description="Helical" evidence="9">
    <location>
        <begin position="378"/>
        <end position="400"/>
    </location>
</feature>
<dbReference type="PIRSF" id="PIRSF001265">
    <property type="entry name" value="H+-PPase"/>
    <property type="match status" value="1"/>
</dbReference>
<keyword evidence="7 9" id="KW-0406">Ion transport</keyword>
<dbReference type="HAMAP" id="MF_01129">
    <property type="entry name" value="PPase_energized_pump"/>
    <property type="match status" value="1"/>
</dbReference>
<evidence type="ECO:0000256" key="3">
    <source>
        <dbReference type="ARBA" id="ARBA00022692"/>
    </source>
</evidence>
<comment type="catalytic activity">
    <reaction evidence="9">
        <text>diphosphate + H2O + H(+)(in) = 2 phosphate + 2 H(+)(out)</text>
        <dbReference type="Rhea" id="RHEA:13973"/>
        <dbReference type="ChEBI" id="CHEBI:15377"/>
        <dbReference type="ChEBI" id="CHEBI:15378"/>
        <dbReference type="ChEBI" id="CHEBI:33019"/>
        <dbReference type="ChEBI" id="CHEBI:43474"/>
        <dbReference type="EC" id="7.1.3.1"/>
    </reaction>
</comment>
<name>Q2W4S3_PARM1</name>
<comment type="function">
    <text evidence="9">Proton pump that utilizes the energy of pyrophosphate hydrolysis as the driving force for proton movement across the membrane. Generates a proton motive force.</text>
</comment>
<dbReference type="NCBIfam" id="NF001951">
    <property type="entry name" value="PRK00733.1-2"/>
    <property type="match status" value="1"/>
</dbReference>
<feature type="transmembrane region" description="Helical" evidence="9">
    <location>
        <begin position="622"/>
        <end position="642"/>
    </location>
</feature>
<keyword evidence="9" id="KW-1003">Cell membrane</keyword>
<feature type="transmembrane region" description="Helical" evidence="9">
    <location>
        <begin position="165"/>
        <end position="190"/>
    </location>
</feature>
<feature type="transmembrane region" description="Helical" evidence="9">
    <location>
        <begin position="99"/>
        <end position="119"/>
    </location>
</feature>
<feature type="transmembrane region" description="Helical" evidence="9">
    <location>
        <begin position="303"/>
        <end position="323"/>
    </location>
</feature>
<keyword evidence="4 9" id="KW-0460">Magnesium</keyword>
<keyword evidence="8 9" id="KW-0472">Membrane</keyword>
<comment type="subunit">
    <text evidence="9">Homodimer.</text>
</comment>
<gene>
    <name evidence="9" type="primary">hppA</name>
    <name evidence="10" type="ordered locus">amb2348</name>
</gene>
<feature type="transmembrane region" description="Helical" evidence="9">
    <location>
        <begin position="202"/>
        <end position="220"/>
    </location>
</feature>
<dbReference type="NCBIfam" id="TIGR01104">
    <property type="entry name" value="V_PPase"/>
    <property type="match status" value="1"/>
</dbReference>
<feature type="transmembrane region" description="Helical" evidence="9">
    <location>
        <begin position="451"/>
        <end position="472"/>
    </location>
</feature>
<dbReference type="NCBIfam" id="NF001960">
    <property type="entry name" value="PRK00733.3-5"/>
    <property type="match status" value="1"/>
</dbReference>
<evidence type="ECO:0000256" key="6">
    <source>
        <dbReference type="ARBA" id="ARBA00022989"/>
    </source>
</evidence>
<sequence length="739" mass="76784">MRAFYCITAVLLAVSPRFRRLLRTRPSWSAIGGMRRQEDSSGDSNHMTYLFVIACGVLALLYGVYAIKSVMATSAGTARMQEIAAAVQEGAAAYLNRQYTTIAMVGVVVAIILAARLGIYQAVGFVIGAVLSGVAGYVGMNVSVRANVRTAEAARSGGMQQALDVAFKSGAITGLLVVGLGLIGVAGYYMILKNVGIDPRGLLEALVALSFGASLISIFARLGGGIFTKGADVGADLVGKVEAGIPEDDPRNPAVIADNVGDNVGDCAGMAADLFETYAVTVVGTMLLGSIFFTGVAQEQMMMLPLIICGVCIFASIVGTFFVKLDATNNIMKALYKGVIVTAVLSAIFVAVIINVYLGGFAATFKTATLTITGMDLYVCAIIGLVVTGLLVWITEYYTGTDYRPVKSVAQASTTGHGTNVIQGLAVSMEACALPVIVISVAIIVSYKIAGLFGISVAATTMLALAGMIVALDAYGPVTDNAGGIAEMAELPKEVRKTTDALDAVGNTTKAVTKGYAIGSAGLASLVLFAAYTEDLHHYFPNLNITFSLEDPFVVVGLFLGGLLPYLFGAMGMQAVGRAAGSVVVEVRRQFKEIPGIMEGTSKPDYGRAVDMLTKAAIKEMIVPSMLPVLSPIVLYFVILLAADQKAAFTAVGAMLLGTIVTGLFVAISMTSGGGAWDNAKKYIEDGHHGGKGSDAHKAAVTGDTVGDPYKDTAGPAVNPMIKIINIVAILLLAMVAGH</sequence>
<dbReference type="STRING" id="342108.amb2348"/>
<evidence type="ECO:0000256" key="4">
    <source>
        <dbReference type="ARBA" id="ARBA00022842"/>
    </source>
</evidence>